<dbReference type="InterPro" id="IPR042099">
    <property type="entry name" value="ANL_N_sf"/>
</dbReference>
<sequence>MTTTLPDIAARLAERPGAVALVESRKGFSRTTRRGELMGHCHHIARALHDAGVRPGHKAVVMTRDAHDLTAVSYALGLLGAVPVLIEPRAEVGRCLQDVAPDVFIGEPPAQWGRRALGWGRPHVRISLVTGSSPLPAGRRLTTRTPADGTPPPPSASPTATDRPSSPSRPAPRDGPRAPSTATPRWPVSSTR</sequence>
<dbReference type="InterPro" id="IPR000873">
    <property type="entry name" value="AMP-dep_synth/lig_dom"/>
</dbReference>
<feature type="compositionally biased region" description="Low complexity" evidence="1">
    <location>
        <begin position="157"/>
        <end position="168"/>
    </location>
</feature>
<evidence type="ECO:0000259" key="2">
    <source>
        <dbReference type="Pfam" id="PF00501"/>
    </source>
</evidence>
<feature type="domain" description="AMP-dependent synthetase/ligase" evidence="2">
    <location>
        <begin position="11"/>
        <end position="151"/>
    </location>
</feature>
<dbReference type="SUPFAM" id="SSF56801">
    <property type="entry name" value="Acetyl-CoA synthetase-like"/>
    <property type="match status" value="1"/>
</dbReference>
<accession>A0AAT9HG26</accession>
<evidence type="ECO:0000256" key="1">
    <source>
        <dbReference type="SAM" id="MobiDB-lite"/>
    </source>
</evidence>
<dbReference type="Pfam" id="PF00501">
    <property type="entry name" value="AMP-binding"/>
    <property type="match status" value="1"/>
</dbReference>
<reference evidence="3" key="1">
    <citation type="submission" date="2024-06" db="EMBL/GenBank/DDBJ databases">
        <authorList>
            <consortium name="consrtm"/>
            <person name="Uemura M."/>
            <person name="Terahara T."/>
        </authorList>
    </citation>
    <scope>NUCLEOTIDE SEQUENCE</scope>
    <source>
        <strain evidence="3">KM77-8</strain>
    </source>
</reference>
<organism evidence="3">
    <name type="scientific">Streptomyces haneummycinicus</name>
    <dbReference type="NCBI Taxonomy" id="3074435"/>
    <lineage>
        <taxon>Bacteria</taxon>
        <taxon>Bacillati</taxon>
        <taxon>Actinomycetota</taxon>
        <taxon>Actinomycetes</taxon>
        <taxon>Kitasatosporales</taxon>
        <taxon>Streptomycetaceae</taxon>
        <taxon>Streptomyces</taxon>
    </lineage>
</organism>
<dbReference type="Gene3D" id="3.40.50.12780">
    <property type="entry name" value="N-terminal domain of ligase-like"/>
    <property type="match status" value="1"/>
</dbReference>
<dbReference type="EMBL" id="AP035768">
    <property type="protein sequence ID" value="BFO16439.1"/>
    <property type="molecule type" value="Genomic_DNA"/>
</dbReference>
<proteinExistence type="predicted"/>
<reference evidence="3" key="2">
    <citation type="submission" date="2024-07" db="EMBL/GenBank/DDBJ databases">
        <title>Streptomyces haneummycinica sp. nov., a new antibiotic-producing actinobacterium isolated from marine sediment.</title>
        <authorList>
            <person name="Uemura M."/>
            <person name="Hamada M."/>
            <person name="Hirano S."/>
            <person name="Kobayashi K."/>
            <person name="Ohshiro T."/>
            <person name="Kobayashi T."/>
            <person name="Terahara T."/>
        </authorList>
    </citation>
    <scope>NUCLEOTIDE SEQUENCE</scope>
    <source>
        <strain evidence="3">KM77-8</strain>
    </source>
</reference>
<name>A0AAT9HG26_9ACTN</name>
<evidence type="ECO:0000313" key="3">
    <source>
        <dbReference type="EMBL" id="BFO16439.1"/>
    </source>
</evidence>
<protein>
    <recommendedName>
        <fullName evidence="2">AMP-dependent synthetase/ligase domain-containing protein</fullName>
    </recommendedName>
</protein>
<dbReference type="AlphaFoldDB" id="A0AAT9HG26"/>
<gene>
    <name evidence="3" type="ORF">SHKM778_28270</name>
</gene>
<feature type="region of interest" description="Disordered" evidence="1">
    <location>
        <begin position="128"/>
        <end position="192"/>
    </location>
</feature>